<comment type="caution">
    <text evidence="1">The sequence shown here is derived from an EMBL/GenBank/DDBJ whole genome shotgun (WGS) entry which is preliminary data.</text>
</comment>
<organism evidence="1 2">
    <name type="scientific">Prorocentrum cordatum</name>
    <dbReference type="NCBI Taxonomy" id="2364126"/>
    <lineage>
        <taxon>Eukaryota</taxon>
        <taxon>Sar</taxon>
        <taxon>Alveolata</taxon>
        <taxon>Dinophyceae</taxon>
        <taxon>Prorocentrales</taxon>
        <taxon>Prorocentraceae</taxon>
        <taxon>Prorocentrum</taxon>
    </lineage>
</organism>
<sequence>AIYNVVLGATPRGGNPLLWSVAAESHQLSAELVDVPRCSRFGNMRSNRPDPAASEWRPCASRKKANLDIPRSALGSHLESFNVSVLTFDGAAANLMGGAVEQLRAALDVFSASSPVK</sequence>
<keyword evidence="2" id="KW-1185">Reference proteome</keyword>
<feature type="non-terminal residue" evidence="1">
    <location>
        <position position="1"/>
    </location>
</feature>
<protein>
    <submittedName>
        <fullName evidence="1">Uncharacterized protein</fullName>
    </submittedName>
</protein>
<dbReference type="Proteomes" id="UP001189429">
    <property type="component" value="Unassembled WGS sequence"/>
</dbReference>
<reference evidence="1" key="1">
    <citation type="submission" date="2023-10" db="EMBL/GenBank/DDBJ databases">
        <authorList>
            <person name="Chen Y."/>
            <person name="Shah S."/>
            <person name="Dougan E. K."/>
            <person name="Thang M."/>
            <person name="Chan C."/>
        </authorList>
    </citation>
    <scope>NUCLEOTIDE SEQUENCE [LARGE SCALE GENOMIC DNA]</scope>
</reference>
<feature type="non-terminal residue" evidence="1">
    <location>
        <position position="117"/>
    </location>
</feature>
<accession>A0ABN9X922</accession>
<gene>
    <name evidence="1" type="ORF">PCOR1329_LOCUS73375</name>
</gene>
<proteinExistence type="predicted"/>
<dbReference type="EMBL" id="CAUYUJ010019878">
    <property type="protein sequence ID" value="CAK0894297.1"/>
    <property type="molecule type" value="Genomic_DNA"/>
</dbReference>
<evidence type="ECO:0000313" key="1">
    <source>
        <dbReference type="EMBL" id="CAK0894297.1"/>
    </source>
</evidence>
<name>A0ABN9X922_9DINO</name>
<evidence type="ECO:0000313" key="2">
    <source>
        <dbReference type="Proteomes" id="UP001189429"/>
    </source>
</evidence>